<feature type="domain" description="C2" evidence="4">
    <location>
        <begin position="293"/>
        <end position="419"/>
    </location>
</feature>
<feature type="region of interest" description="Disordered" evidence="3">
    <location>
        <begin position="679"/>
        <end position="700"/>
    </location>
</feature>
<evidence type="ECO:0000256" key="3">
    <source>
        <dbReference type="SAM" id="MobiDB-lite"/>
    </source>
</evidence>
<evidence type="ECO:0000259" key="4">
    <source>
        <dbReference type="PROSITE" id="PS50004"/>
    </source>
</evidence>
<dbReference type="PANTHER" id="PTHR13484">
    <property type="entry name" value="FIP1-LIKE 1 PROTEIN"/>
    <property type="match status" value="1"/>
</dbReference>
<dbReference type="Gene3D" id="3.30.60.20">
    <property type="match status" value="1"/>
</dbReference>
<feature type="region of interest" description="Disordered" evidence="3">
    <location>
        <begin position="788"/>
        <end position="883"/>
    </location>
</feature>
<gene>
    <name evidence="6" type="ORF">H696_05897</name>
</gene>
<keyword evidence="2" id="KW-0862">Zinc</keyword>
<organism evidence="6">
    <name type="scientific">Fonticula alba</name>
    <name type="common">Slime mold</name>
    <dbReference type="NCBI Taxonomy" id="691883"/>
    <lineage>
        <taxon>Eukaryota</taxon>
        <taxon>Rotosphaerida</taxon>
        <taxon>Fonticulaceae</taxon>
        <taxon>Fonticula</taxon>
    </lineage>
</organism>
<dbReference type="STRING" id="691883.A0A058Z037"/>
<name>A0A058Z037_FONAL</name>
<dbReference type="SMART" id="SM00109">
    <property type="entry name" value="C1"/>
    <property type="match status" value="1"/>
</dbReference>
<dbReference type="InterPro" id="IPR035892">
    <property type="entry name" value="C2_domain_sf"/>
</dbReference>
<dbReference type="InterPro" id="IPR002219">
    <property type="entry name" value="PKC_DAG/PE"/>
</dbReference>
<feature type="compositionally biased region" description="Low complexity" evidence="3">
    <location>
        <begin position="681"/>
        <end position="690"/>
    </location>
</feature>
<dbReference type="PROSITE" id="PS00479">
    <property type="entry name" value="ZF_DAG_PE_1"/>
    <property type="match status" value="1"/>
</dbReference>
<accession>A0A058Z037</accession>
<feature type="compositionally biased region" description="Low complexity" evidence="3">
    <location>
        <begin position="796"/>
        <end position="844"/>
    </location>
</feature>
<dbReference type="SUPFAM" id="SSF49562">
    <property type="entry name" value="C2 domain (Calcium/lipid-binding domain, CaLB)"/>
    <property type="match status" value="1"/>
</dbReference>
<dbReference type="PROSITE" id="PS50081">
    <property type="entry name" value="ZF_DAG_PE_2"/>
    <property type="match status" value="1"/>
</dbReference>
<dbReference type="EMBL" id="KB932215">
    <property type="protein sequence ID" value="KCV67610.1"/>
    <property type="molecule type" value="Genomic_DNA"/>
</dbReference>
<dbReference type="Pfam" id="PF00130">
    <property type="entry name" value="C1_1"/>
    <property type="match status" value="1"/>
</dbReference>
<dbReference type="CDD" id="cd20831">
    <property type="entry name" value="C1_dGM13116p-like"/>
    <property type="match status" value="1"/>
</dbReference>
<sequence>MLSIIIGVLATLLVMVGVHFGMKKFTAKNAPKQPAAAAAAAAAKPASPSPGKQPASAAAAAAATATPAAAATATPAAAATAAPPAAGPTTDAAPLHDLAWLNHAVKATLAGAREDTATRRALSDLVTGRIQQAGPAGFAFTKLHLSSLSLDQAFVAEFRPLADPTLAAAAQAPGPGRLCSFHHRGQVSFSFDAEIAHPKLGSLEVPVVGFLSDMHFHCALALATGAEAPAAGSLAVGVVPGTASFRLTVRSPVDHPDRSAIEAFLPAKLHALLAAALFPVGPAAAPFVIALRTPSGAPDAAAPDAAPVAALLSVTLHSGNNLPVIRREHHLSTYCRLVVPGAKEDDPTGPRTPLLPPRPKASWGRGHCLSAALTSAEPVTLALMGRPTFGDLSTGDQLLGSATINLTSLPPDGSATRLTVRLLSACGSGRPTGASLEVTARLLLAGAPGQQQQQQQQPLVLAPAADLAALVAAAAADAGVLTRRDVPLALAVAAPRMAPGSTLGPAQAALHLSGPGAGASHAAILPATGEAAPTWPDAPQALGTLAHHEDSLSVFLVDSATGPTPVTLAHGEFHITEDLVAVQPEPQVAKVALALAPSVTAATAAAAAAAASPEAGDLVFSFVLLPADARPTAYERLCQPAAADAAADAGASVVAAQPEAAPSIEEAPSASLALVSEEEPAAMADAAPPAEAEESALDAARSQSTIDMAIPLPELVVSTSADVLADEPAAAAGPSIPELVVSTSADVLAPGAVVPAIVVDEPAAVPQIQVDPAPAAAGGAPPAIVVSTPDGPADMATTPTAATATTPTAATATTPTAATATTPTAATAATGTGRTPSPSSSGRSIFKGGLFRSSSTSSSSSSRGGGSKRHEAPRMTASPSFGDQQAMDSLHLSVASAAAGSSSLSTGGGSSIASSASARSVTILDDAGKKTHLAMGHRFRATHFNKLVSCAVCNSTLLGIGKQGYRCQDCSLICHKKCHASAPACASNPQDVSLDLTSILPDDNALLNKD</sequence>
<evidence type="ECO:0000313" key="6">
    <source>
        <dbReference type="EMBL" id="KCV67610.1"/>
    </source>
</evidence>
<evidence type="ECO:0000256" key="1">
    <source>
        <dbReference type="ARBA" id="ARBA00022723"/>
    </source>
</evidence>
<dbReference type="PANTHER" id="PTHR13484:SF0">
    <property type="entry name" value="PRE-MRNA 3'-END-PROCESSING FACTOR FIP1"/>
    <property type="match status" value="1"/>
</dbReference>
<evidence type="ECO:0000259" key="5">
    <source>
        <dbReference type="PROSITE" id="PS50081"/>
    </source>
</evidence>
<dbReference type="InterPro" id="IPR000008">
    <property type="entry name" value="C2_dom"/>
</dbReference>
<keyword evidence="1" id="KW-0479">Metal-binding</keyword>
<feature type="region of interest" description="Disordered" evidence="3">
    <location>
        <begin position="342"/>
        <end position="361"/>
    </location>
</feature>
<dbReference type="GeneID" id="20530622"/>
<reference evidence="6" key="1">
    <citation type="submission" date="2013-04" db="EMBL/GenBank/DDBJ databases">
        <title>The Genome Sequence of Fonticula alba ATCC 38817.</title>
        <authorList>
            <consortium name="The Broad Institute Genomics Platform"/>
            <person name="Russ C."/>
            <person name="Cuomo C."/>
            <person name="Burger G."/>
            <person name="Gray M.W."/>
            <person name="Holland P.W.H."/>
            <person name="King N."/>
            <person name="Lang F.B.F."/>
            <person name="Roger A.J."/>
            <person name="Ruiz-Trillo I."/>
            <person name="Brown M."/>
            <person name="Walker B."/>
            <person name="Young S."/>
            <person name="Zeng Q."/>
            <person name="Gargeya S."/>
            <person name="Fitzgerald M."/>
            <person name="Haas B."/>
            <person name="Abouelleil A."/>
            <person name="Allen A.W."/>
            <person name="Alvarado L."/>
            <person name="Arachchi H.M."/>
            <person name="Berlin A.M."/>
            <person name="Chapman S.B."/>
            <person name="Gainer-Dewar J."/>
            <person name="Goldberg J."/>
            <person name="Griggs A."/>
            <person name="Gujja S."/>
            <person name="Hansen M."/>
            <person name="Howarth C."/>
            <person name="Imamovic A."/>
            <person name="Ireland A."/>
            <person name="Larimer J."/>
            <person name="McCowan C."/>
            <person name="Murphy C."/>
            <person name="Pearson M."/>
            <person name="Poon T.W."/>
            <person name="Priest M."/>
            <person name="Roberts A."/>
            <person name="Saif S."/>
            <person name="Shea T."/>
            <person name="Sisk P."/>
            <person name="Sykes S."/>
            <person name="Wortman J."/>
            <person name="Nusbaum C."/>
            <person name="Birren B."/>
        </authorList>
    </citation>
    <scope>NUCLEOTIDE SEQUENCE [LARGE SCALE GENOMIC DNA]</scope>
    <source>
        <strain evidence="6">ATCC 38817</strain>
    </source>
</reference>
<dbReference type="PROSITE" id="PS50004">
    <property type="entry name" value="C2"/>
    <property type="match status" value="1"/>
</dbReference>
<dbReference type="GO" id="GO:0005847">
    <property type="term" value="C:mRNA cleavage and polyadenylation specificity factor complex"/>
    <property type="evidence" value="ECO:0007669"/>
    <property type="project" value="TreeGrafter"/>
</dbReference>
<dbReference type="Proteomes" id="UP000030693">
    <property type="component" value="Unassembled WGS sequence"/>
</dbReference>
<dbReference type="InterPro" id="IPR051187">
    <property type="entry name" value="Pre-mRNA_3'-end_processing_reg"/>
</dbReference>
<dbReference type="eggNOG" id="KOG0695">
    <property type="taxonomic scope" value="Eukaryota"/>
</dbReference>
<dbReference type="AlphaFoldDB" id="A0A058Z037"/>
<dbReference type="OrthoDB" id="63267at2759"/>
<feature type="domain" description="Phorbol-ester/DAG-type" evidence="5">
    <location>
        <begin position="936"/>
        <end position="985"/>
    </location>
</feature>
<dbReference type="GO" id="GO:0046872">
    <property type="term" value="F:metal ion binding"/>
    <property type="evidence" value="ECO:0007669"/>
    <property type="project" value="UniProtKB-KW"/>
</dbReference>
<protein>
    <submittedName>
        <fullName evidence="6">Uncharacterized protein</fullName>
    </submittedName>
</protein>
<proteinExistence type="predicted"/>
<dbReference type="InterPro" id="IPR046349">
    <property type="entry name" value="C1-like_sf"/>
</dbReference>
<dbReference type="SUPFAM" id="SSF57889">
    <property type="entry name" value="Cysteine-rich domain"/>
    <property type="match status" value="1"/>
</dbReference>
<evidence type="ECO:0000256" key="2">
    <source>
        <dbReference type="ARBA" id="ARBA00022833"/>
    </source>
</evidence>
<feature type="compositionally biased region" description="Low complexity" evidence="3">
    <location>
        <begin position="852"/>
        <end position="862"/>
    </location>
</feature>
<dbReference type="RefSeq" id="XP_009497948.1">
    <property type="nucleotide sequence ID" value="XM_009499673.1"/>
</dbReference>
<keyword evidence="7" id="KW-1185">Reference proteome</keyword>
<evidence type="ECO:0000313" key="7">
    <source>
        <dbReference type="Proteomes" id="UP000030693"/>
    </source>
</evidence>